<sequence>MALDRTDILFNSHILNIKLYSELKRNTLMANHFEFNIRVYIEDTDAGGIVYHANHIRYMERTRTEWLRAAGVDHYWHQKDYNFVVYKIDVKYMRPILMDDLITVTARVVSCKAASFVLQQNIYRGEILLASGEVELACLSKDLMPRRLPEEIRDLIRKELEQD</sequence>
<accession>A0A828SPC3</accession>
<dbReference type="GO" id="GO:0047617">
    <property type="term" value="F:fatty acyl-CoA hydrolase activity"/>
    <property type="evidence" value="ECO:0007669"/>
    <property type="project" value="TreeGrafter"/>
</dbReference>
<comment type="caution">
    <text evidence="3">The sequence shown here is derived from an EMBL/GenBank/DDBJ whole genome shotgun (WGS) entry which is preliminary data.</text>
</comment>
<dbReference type="Pfam" id="PF13279">
    <property type="entry name" value="4HBT_2"/>
    <property type="match status" value="1"/>
</dbReference>
<protein>
    <submittedName>
        <fullName evidence="3">Tol-pal system-associated acyl-CoA thioesterase</fullName>
    </submittedName>
</protein>
<dbReference type="NCBIfam" id="TIGR00051">
    <property type="entry name" value="YbgC/FadM family acyl-CoA thioesterase"/>
    <property type="match status" value="1"/>
</dbReference>
<dbReference type="PANTHER" id="PTHR31793:SF37">
    <property type="entry name" value="ACYL-COA THIOESTER HYDROLASE YBGC"/>
    <property type="match status" value="1"/>
</dbReference>
<dbReference type="SUPFAM" id="SSF54637">
    <property type="entry name" value="Thioesterase/thiol ester dehydrase-isomerase"/>
    <property type="match status" value="1"/>
</dbReference>
<dbReference type="InterPro" id="IPR006684">
    <property type="entry name" value="YbgC/YbaW"/>
</dbReference>
<dbReference type="Gene3D" id="3.10.129.10">
    <property type="entry name" value="Hotdog Thioesterase"/>
    <property type="match status" value="1"/>
</dbReference>
<dbReference type="FunFam" id="3.10.129.10:FF:000004">
    <property type="entry name" value="Tol-pal system-associated acyl-CoA thioesterase"/>
    <property type="match status" value="1"/>
</dbReference>
<comment type="similarity">
    <text evidence="1">Belongs to the 4-hydroxybenzoyl-CoA thioesterase family.</text>
</comment>
<dbReference type="CDD" id="cd00586">
    <property type="entry name" value="4HBT"/>
    <property type="match status" value="1"/>
</dbReference>
<dbReference type="Proteomes" id="UP000003204">
    <property type="component" value="Unassembled WGS sequence"/>
</dbReference>
<evidence type="ECO:0000313" key="3">
    <source>
        <dbReference type="EMBL" id="EGJ66887.1"/>
    </source>
</evidence>
<reference evidence="3 4" key="1">
    <citation type="submission" date="2011-04" db="EMBL/GenBank/DDBJ databases">
        <authorList>
            <person name="Weinstock G."/>
            <person name="Sodergren E."/>
            <person name="Clifton S."/>
            <person name="Fulton L."/>
            <person name="Fulton B."/>
            <person name="Courtney L."/>
            <person name="Fronick C."/>
            <person name="Harrison M."/>
            <person name="Strong C."/>
            <person name="Farmer C."/>
            <person name="Delahaunty K."/>
            <person name="Markovic C."/>
            <person name="Hall O."/>
            <person name="Minx P."/>
            <person name="Tomlinson C."/>
            <person name="Mitreva M."/>
            <person name="Hou S."/>
            <person name="Chen J."/>
            <person name="Wollam A."/>
            <person name="Pepin K.H."/>
            <person name="Johnson M."/>
            <person name="Bhonagiri V."/>
            <person name="Zhang X."/>
            <person name="Suruliraj S."/>
            <person name="Warren W."/>
            <person name="Chinwalla A."/>
            <person name="Mardis E.R."/>
            <person name="Wilson R.K."/>
        </authorList>
    </citation>
    <scope>NUCLEOTIDE SEQUENCE [LARGE SCALE GENOMIC DNA]</scope>
    <source>
        <strain evidence="3 4">6014059</strain>
    </source>
</reference>
<name>A0A828SPC3_ACIBA</name>
<dbReference type="NCBIfam" id="TIGR02799">
    <property type="entry name" value="thio_ybgC"/>
    <property type="match status" value="1"/>
</dbReference>
<gene>
    <name evidence="3" type="ORF">HMPREF0022_03409</name>
</gene>
<organism evidence="3 4">
    <name type="scientific">Acinetobacter baumannii 6014059</name>
    <dbReference type="NCBI Taxonomy" id="525242"/>
    <lineage>
        <taxon>Bacteria</taxon>
        <taxon>Pseudomonadati</taxon>
        <taxon>Pseudomonadota</taxon>
        <taxon>Gammaproteobacteria</taxon>
        <taxon>Moraxellales</taxon>
        <taxon>Moraxellaceae</taxon>
        <taxon>Acinetobacter</taxon>
        <taxon>Acinetobacter calcoaceticus/baumannii complex</taxon>
    </lineage>
</organism>
<dbReference type="InterPro" id="IPR050563">
    <property type="entry name" value="4-hydroxybenzoyl-CoA_TE"/>
</dbReference>
<keyword evidence="2" id="KW-0378">Hydrolase</keyword>
<evidence type="ECO:0000256" key="2">
    <source>
        <dbReference type="ARBA" id="ARBA00022801"/>
    </source>
</evidence>
<proteinExistence type="inferred from homology"/>
<dbReference type="AlphaFoldDB" id="A0A828SPC3"/>
<dbReference type="PIRSF" id="PIRSF003230">
    <property type="entry name" value="YbgC"/>
    <property type="match status" value="1"/>
</dbReference>
<dbReference type="PANTHER" id="PTHR31793">
    <property type="entry name" value="4-HYDROXYBENZOYL-COA THIOESTERASE FAMILY MEMBER"/>
    <property type="match status" value="1"/>
</dbReference>
<evidence type="ECO:0000256" key="1">
    <source>
        <dbReference type="ARBA" id="ARBA00005953"/>
    </source>
</evidence>
<dbReference type="InterPro" id="IPR014166">
    <property type="entry name" value="Tol-Pal_acyl-CoA_thioesterase"/>
</dbReference>
<evidence type="ECO:0000313" key="4">
    <source>
        <dbReference type="Proteomes" id="UP000003204"/>
    </source>
</evidence>
<dbReference type="InterPro" id="IPR029069">
    <property type="entry name" value="HotDog_dom_sf"/>
</dbReference>
<dbReference type="EMBL" id="ACYS02000188">
    <property type="protein sequence ID" value="EGJ66887.1"/>
    <property type="molecule type" value="Genomic_DNA"/>
</dbReference>